<dbReference type="AlphaFoldDB" id="A0A0C2X2Y5"/>
<dbReference type="SUPFAM" id="SSF81383">
    <property type="entry name" value="F-box domain"/>
    <property type="match status" value="1"/>
</dbReference>
<accession>A0A0C2X2Y5</accession>
<evidence type="ECO:0000313" key="3">
    <source>
        <dbReference type="EMBL" id="KIL63073.1"/>
    </source>
</evidence>
<dbReference type="Proteomes" id="UP000054549">
    <property type="component" value="Unassembled WGS sequence"/>
</dbReference>
<proteinExistence type="predicted"/>
<name>A0A0C2X2Y5_AMAMK</name>
<dbReference type="HOGENOM" id="CLU_021164_5_0_1"/>
<organism evidence="3 4">
    <name type="scientific">Amanita muscaria (strain Koide BX008)</name>
    <dbReference type="NCBI Taxonomy" id="946122"/>
    <lineage>
        <taxon>Eukaryota</taxon>
        <taxon>Fungi</taxon>
        <taxon>Dikarya</taxon>
        <taxon>Basidiomycota</taxon>
        <taxon>Agaricomycotina</taxon>
        <taxon>Agaricomycetes</taxon>
        <taxon>Agaricomycetidae</taxon>
        <taxon>Agaricales</taxon>
        <taxon>Pluteineae</taxon>
        <taxon>Amanitaceae</taxon>
        <taxon>Amanita</taxon>
    </lineage>
</organism>
<dbReference type="PANTHER" id="PTHR38926:SF5">
    <property type="entry name" value="F-BOX AND LEUCINE-RICH REPEAT PROTEIN 6"/>
    <property type="match status" value="1"/>
</dbReference>
<dbReference type="Gene3D" id="3.80.10.10">
    <property type="entry name" value="Ribonuclease Inhibitor"/>
    <property type="match status" value="1"/>
</dbReference>
<evidence type="ECO:0000313" key="4">
    <source>
        <dbReference type="Proteomes" id="UP000054549"/>
    </source>
</evidence>
<protein>
    <recommendedName>
        <fullName evidence="2">F-box domain-containing protein</fullName>
    </recommendedName>
</protein>
<dbReference type="Gene3D" id="1.20.1280.50">
    <property type="match status" value="1"/>
</dbReference>
<keyword evidence="1" id="KW-0175">Coiled coil</keyword>
<dbReference type="STRING" id="946122.A0A0C2X2Y5"/>
<evidence type="ECO:0000259" key="2">
    <source>
        <dbReference type="Pfam" id="PF12937"/>
    </source>
</evidence>
<feature type="coiled-coil region" evidence="1">
    <location>
        <begin position="563"/>
        <end position="590"/>
    </location>
</feature>
<gene>
    <name evidence="3" type="ORF">M378DRAFT_107697</name>
</gene>
<dbReference type="OrthoDB" id="2447803at2759"/>
<sequence>MGLAALQQHAAMQRVILIPELLDMIFSYLDISDNANNARVCKQWCDVALDTLWREVDDFSRLFSLLAPLCYNEDLEYRFSRLPESTDWKRFERYSRRVRRLCYRSQDTGAKGPLAQSMFDDIARTRTSFAILPNMHTLEWEGQISLCVMFMHPNVRRFTVRLPPVSDPISVDASLASLASDSSQTSVSQLPSTLITSFFADIVDRMPNLTYLNLRLAFPMSRIASDVTKLLRGLPRLKKFGMPRYCVTTEVMNALSKLEFLGSVEFQYTEEQGCGDPEDVTEFEPTPEEGAFPALWDLSLAVGYRNFARFINASFAPTNLRCLHLDSHFFEAPEDIKSLLVILSENCQLLHTLALISRVDVQNVGLDLDPADELCITSDCLKPLLKFSNLVSFELVHSNPVYINQNDIEELAEQWPSLESLMLNNEPGFINHTCLSLEALLPFARHCPRLKHLGLFLNASTLGQSYQSTPTSSLTPTKLIRPPSNPPRFKCLKRLSMGVSPISDVNGVVLFLSSMCPMDCAVESGVTWDDNGHVGSGMARAIRIRCDRWTRVEEMLPGMVELRFQERERAKQLEVENEDLRIRNSVLLDKLGLTPPKGRPVPVTEDSCVTA</sequence>
<dbReference type="Pfam" id="PF12937">
    <property type="entry name" value="F-box-like"/>
    <property type="match status" value="1"/>
</dbReference>
<reference evidence="3 4" key="1">
    <citation type="submission" date="2014-04" db="EMBL/GenBank/DDBJ databases">
        <title>Evolutionary Origins and Diversification of the Mycorrhizal Mutualists.</title>
        <authorList>
            <consortium name="DOE Joint Genome Institute"/>
            <consortium name="Mycorrhizal Genomics Consortium"/>
            <person name="Kohler A."/>
            <person name="Kuo A."/>
            <person name="Nagy L.G."/>
            <person name="Floudas D."/>
            <person name="Copeland A."/>
            <person name="Barry K.W."/>
            <person name="Cichocki N."/>
            <person name="Veneault-Fourrey C."/>
            <person name="LaButti K."/>
            <person name="Lindquist E.A."/>
            <person name="Lipzen A."/>
            <person name="Lundell T."/>
            <person name="Morin E."/>
            <person name="Murat C."/>
            <person name="Riley R."/>
            <person name="Ohm R."/>
            <person name="Sun H."/>
            <person name="Tunlid A."/>
            <person name="Henrissat B."/>
            <person name="Grigoriev I.V."/>
            <person name="Hibbett D.S."/>
            <person name="Martin F."/>
        </authorList>
    </citation>
    <scope>NUCLEOTIDE SEQUENCE [LARGE SCALE GENOMIC DNA]</scope>
    <source>
        <strain evidence="3 4">Koide BX008</strain>
    </source>
</reference>
<dbReference type="InParanoid" id="A0A0C2X2Y5"/>
<dbReference type="EMBL" id="KN818263">
    <property type="protein sequence ID" value="KIL63073.1"/>
    <property type="molecule type" value="Genomic_DNA"/>
</dbReference>
<dbReference type="InterPro" id="IPR001810">
    <property type="entry name" value="F-box_dom"/>
</dbReference>
<feature type="domain" description="F-box" evidence="2">
    <location>
        <begin position="19"/>
        <end position="56"/>
    </location>
</feature>
<evidence type="ECO:0000256" key="1">
    <source>
        <dbReference type="SAM" id="Coils"/>
    </source>
</evidence>
<dbReference type="PANTHER" id="PTHR38926">
    <property type="entry name" value="F-BOX DOMAIN CONTAINING PROTEIN, EXPRESSED"/>
    <property type="match status" value="1"/>
</dbReference>
<keyword evidence="4" id="KW-1185">Reference proteome</keyword>
<dbReference type="InterPro" id="IPR036047">
    <property type="entry name" value="F-box-like_dom_sf"/>
</dbReference>
<dbReference type="InterPro" id="IPR032675">
    <property type="entry name" value="LRR_dom_sf"/>
</dbReference>
<dbReference type="SUPFAM" id="SSF52047">
    <property type="entry name" value="RNI-like"/>
    <property type="match status" value="1"/>
</dbReference>